<dbReference type="OrthoDB" id="5620293at2"/>
<evidence type="ECO:0000256" key="1">
    <source>
        <dbReference type="ARBA" id="ARBA00007734"/>
    </source>
</evidence>
<dbReference type="SUPFAM" id="SSF53955">
    <property type="entry name" value="Lysozyme-like"/>
    <property type="match status" value="1"/>
</dbReference>
<dbReference type="Pfam" id="PF01464">
    <property type="entry name" value="SLT"/>
    <property type="match status" value="1"/>
</dbReference>
<feature type="domain" description="Transglycosylase SLT" evidence="4">
    <location>
        <begin position="275"/>
        <end position="398"/>
    </location>
</feature>
<feature type="domain" description="Murein transglycosylase-C N-terminal" evidence="5">
    <location>
        <begin position="72"/>
        <end position="158"/>
    </location>
</feature>
<name>A0A2A5JKC1_PSEO7</name>
<dbReference type="Gene3D" id="1.10.530.10">
    <property type="match status" value="1"/>
</dbReference>
<dbReference type="InterPro" id="IPR000189">
    <property type="entry name" value="Transglyc_AS"/>
</dbReference>
<dbReference type="PROSITE" id="PS00922">
    <property type="entry name" value="TRANSGLYCOSYLASE"/>
    <property type="match status" value="1"/>
</dbReference>
<evidence type="ECO:0000313" key="6">
    <source>
        <dbReference type="EMBL" id="PCK29873.1"/>
    </source>
</evidence>
<protein>
    <submittedName>
        <fullName evidence="6">Lytic transglycosylase</fullName>
    </submittedName>
</protein>
<dbReference type="GO" id="GO:0000270">
    <property type="term" value="P:peptidoglycan metabolic process"/>
    <property type="evidence" value="ECO:0007669"/>
    <property type="project" value="InterPro"/>
</dbReference>
<comment type="caution">
    <text evidence="6">The sequence shown here is derived from an EMBL/GenBank/DDBJ whole genome shotgun (WGS) entry which is preliminary data.</text>
</comment>
<keyword evidence="3" id="KW-0732">Signal</keyword>
<accession>A0A2A5JKC1</accession>
<dbReference type="PANTHER" id="PTHR37423:SF2">
    <property type="entry name" value="MEMBRANE-BOUND LYTIC MUREIN TRANSGLYCOSYLASE C"/>
    <property type="match status" value="1"/>
</dbReference>
<feature type="coiled-coil region" evidence="2">
    <location>
        <begin position="207"/>
        <end position="246"/>
    </location>
</feature>
<dbReference type="Pfam" id="PF11873">
    <property type="entry name" value="Mltc_N"/>
    <property type="match status" value="1"/>
</dbReference>
<dbReference type="InterPro" id="IPR024570">
    <property type="entry name" value="Murein_transglycosylaseC_N"/>
</dbReference>
<reference evidence="7" key="1">
    <citation type="journal article" date="2019" name="Genome Announc.">
        <title>Draft Genome Sequence of Pseudoalteromonas piscicida Strain 36Y ROTHPW, an Hypersaline Seawater Isolate from the South Coast of Sonora, Mexico.</title>
        <authorList>
            <person name="Sanchez-Diaz R."/>
            <person name="Molina-Garza Z.J."/>
            <person name="Cruz-Suarez L.E."/>
            <person name="Selvin J."/>
            <person name="Kiran G.S."/>
            <person name="Ibarra-Gamez J.C."/>
            <person name="Gomez-Gil B."/>
            <person name="Galaviz-Silva L."/>
        </authorList>
    </citation>
    <scope>NUCLEOTIDE SEQUENCE [LARGE SCALE GENOMIC DNA]</scope>
    <source>
        <strain evidence="7">36Y_RITHPW</strain>
    </source>
</reference>
<dbReference type="RefSeq" id="WP_099643830.1">
    <property type="nucleotide sequence ID" value="NZ_NKHF01000101.1"/>
</dbReference>
<dbReference type="Proteomes" id="UP000228621">
    <property type="component" value="Unassembled WGS sequence"/>
</dbReference>
<feature type="signal peptide" evidence="3">
    <location>
        <begin position="1"/>
        <end position="21"/>
    </location>
</feature>
<evidence type="ECO:0000259" key="5">
    <source>
        <dbReference type="Pfam" id="PF11873"/>
    </source>
</evidence>
<gene>
    <name evidence="6" type="ORF">CEX98_20335</name>
</gene>
<dbReference type="InterPro" id="IPR008258">
    <property type="entry name" value="Transglycosylase_SLT_dom_1"/>
</dbReference>
<dbReference type="EMBL" id="NKHF01000101">
    <property type="protein sequence ID" value="PCK29873.1"/>
    <property type="molecule type" value="Genomic_DNA"/>
</dbReference>
<dbReference type="AlphaFoldDB" id="A0A2A5JKC1"/>
<evidence type="ECO:0000313" key="7">
    <source>
        <dbReference type="Proteomes" id="UP000228621"/>
    </source>
</evidence>
<proteinExistence type="inferred from homology"/>
<keyword evidence="2" id="KW-0175">Coiled coil</keyword>
<evidence type="ECO:0000259" key="4">
    <source>
        <dbReference type="Pfam" id="PF01464"/>
    </source>
</evidence>
<feature type="chain" id="PRO_5012879098" evidence="3">
    <location>
        <begin position="22"/>
        <end position="451"/>
    </location>
</feature>
<dbReference type="GO" id="GO:0016020">
    <property type="term" value="C:membrane"/>
    <property type="evidence" value="ECO:0007669"/>
    <property type="project" value="InterPro"/>
</dbReference>
<keyword evidence="7" id="KW-1185">Reference proteome</keyword>
<dbReference type="CDD" id="cd16893">
    <property type="entry name" value="LT_MltC_MltE"/>
    <property type="match status" value="1"/>
</dbReference>
<evidence type="ECO:0000256" key="3">
    <source>
        <dbReference type="SAM" id="SignalP"/>
    </source>
</evidence>
<evidence type="ECO:0000256" key="2">
    <source>
        <dbReference type="SAM" id="Coils"/>
    </source>
</evidence>
<dbReference type="PANTHER" id="PTHR37423">
    <property type="entry name" value="SOLUBLE LYTIC MUREIN TRANSGLYCOSYLASE-RELATED"/>
    <property type="match status" value="1"/>
</dbReference>
<dbReference type="InterPro" id="IPR023346">
    <property type="entry name" value="Lysozyme-like_dom_sf"/>
</dbReference>
<comment type="similarity">
    <text evidence="1">Belongs to the transglycosylase Slt family.</text>
</comment>
<organism evidence="6 7">
    <name type="scientific">Pseudoalteromonas piscicida</name>
    <dbReference type="NCBI Taxonomy" id="43662"/>
    <lineage>
        <taxon>Bacteria</taxon>
        <taxon>Pseudomonadati</taxon>
        <taxon>Pseudomonadota</taxon>
        <taxon>Gammaproteobacteria</taxon>
        <taxon>Alteromonadales</taxon>
        <taxon>Pseudoalteromonadaceae</taxon>
        <taxon>Pseudoalteromonas</taxon>
    </lineage>
</organism>
<dbReference type="GO" id="GO:0008933">
    <property type="term" value="F:peptidoglycan lytic transglycosylase activity"/>
    <property type="evidence" value="ECO:0007669"/>
    <property type="project" value="InterPro"/>
</dbReference>
<sequence length="451" mass="51417">MRKSVYSVLVMALSAIPSAVASQAQLFEELSDKMSRWQTSESSEEELSEFEQYKRQQLSEFADYVEEHFEEYDSFRDRVIQEWGDIATSDQSSFVTYSEDLTSRMVVDFETNELVVSIKHAADEKVTKAQLRELYKNFIAKDRAVIDVFNADALTVNESKAQQREVNNAARAKALIAAKQQIDAQFEQQKRYVERQADEAILEGESDKLAEAQHREQQKKLEQLKQKRLKKLLETASNTKKTEQNESTVVSEIVFQLPKQVDAKSRAHRYLNQVKSQAQRFDIEPSIIFAVMHTESHFNPMAKSHIPAFGLMQIVPTSAGVDVNRMLYNRDEPMSAPYLYVTDNNIEAGAAYLNILDKRYLSKIQDPLSRKYCMIAAYNTGAGNVARVFNTDDSRSITKASKIINSLSPENVLSALDQGLPYNETKHYLDKVLTREKLYIPEQTEASEAGL</sequence>